<evidence type="ECO:0000256" key="3">
    <source>
        <dbReference type="ARBA" id="ARBA00012438"/>
    </source>
</evidence>
<evidence type="ECO:0000256" key="13">
    <source>
        <dbReference type="ARBA" id="ARBA00023136"/>
    </source>
</evidence>
<keyword evidence="12" id="KW-0902">Two-component regulatory system</keyword>
<dbReference type="PRINTS" id="PR00344">
    <property type="entry name" value="BCTRLSENSOR"/>
</dbReference>
<dbReference type="GO" id="GO:0000155">
    <property type="term" value="F:phosphorelay sensor kinase activity"/>
    <property type="evidence" value="ECO:0007669"/>
    <property type="project" value="InterPro"/>
</dbReference>
<gene>
    <name evidence="16" type="ORF">P343_03225</name>
</gene>
<comment type="subcellular location">
    <subcellularLocation>
        <location evidence="2">Cell membrane</location>
        <topology evidence="2">Multi-pass membrane protein</topology>
    </subcellularLocation>
</comment>
<evidence type="ECO:0000256" key="5">
    <source>
        <dbReference type="ARBA" id="ARBA00022553"/>
    </source>
</evidence>
<dbReference type="SMART" id="SM00388">
    <property type="entry name" value="HisKA"/>
    <property type="match status" value="1"/>
</dbReference>
<reference evidence="16 17" key="1">
    <citation type="journal article" date="2013" name="Genome Announc.">
        <title>Genome Sequence of Sporolactobacillus laevolacticus DSM442, an Efficient Polymer-Grade D-Lactate Producer from Agricultural Waste Cottonseed as a Nitrogen Source.</title>
        <authorList>
            <person name="Wang H."/>
            <person name="Wang L."/>
            <person name="Ju J."/>
            <person name="Yu B."/>
            <person name="Ma Y."/>
        </authorList>
    </citation>
    <scope>NUCLEOTIDE SEQUENCE [LARGE SCALE GENOMIC DNA]</scope>
    <source>
        <strain evidence="16 17">DSM 442</strain>
    </source>
</reference>
<evidence type="ECO:0000259" key="15">
    <source>
        <dbReference type="PROSITE" id="PS50109"/>
    </source>
</evidence>
<dbReference type="EMBL" id="AWTC01000002">
    <property type="protein sequence ID" value="EST13115.1"/>
    <property type="molecule type" value="Genomic_DNA"/>
</dbReference>
<dbReference type="InterPro" id="IPR003594">
    <property type="entry name" value="HATPase_dom"/>
</dbReference>
<evidence type="ECO:0000313" key="16">
    <source>
        <dbReference type="EMBL" id="EST13115.1"/>
    </source>
</evidence>
<dbReference type="Gene3D" id="1.10.287.130">
    <property type="match status" value="1"/>
</dbReference>
<feature type="transmembrane region" description="Helical" evidence="14">
    <location>
        <begin position="397"/>
        <end position="424"/>
    </location>
</feature>
<dbReference type="Proteomes" id="UP000018296">
    <property type="component" value="Unassembled WGS sequence"/>
</dbReference>
<comment type="caution">
    <text evidence="16">The sequence shown here is derived from an EMBL/GenBank/DDBJ whole genome shotgun (WGS) entry which is preliminary data.</text>
</comment>
<keyword evidence="8" id="KW-0547">Nucleotide-binding</keyword>
<keyword evidence="17" id="KW-1185">Reference proteome</keyword>
<dbReference type="RefSeq" id="WP_023508954.1">
    <property type="nucleotide sequence ID" value="NZ_AWTC01000002.1"/>
</dbReference>
<dbReference type="PANTHER" id="PTHR45528">
    <property type="entry name" value="SENSOR HISTIDINE KINASE CPXA"/>
    <property type="match status" value="1"/>
</dbReference>
<evidence type="ECO:0000256" key="2">
    <source>
        <dbReference type="ARBA" id="ARBA00004651"/>
    </source>
</evidence>
<evidence type="ECO:0000256" key="6">
    <source>
        <dbReference type="ARBA" id="ARBA00022679"/>
    </source>
</evidence>
<dbReference type="CDD" id="cd00082">
    <property type="entry name" value="HisKA"/>
    <property type="match status" value="1"/>
</dbReference>
<keyword evidence="11 14" id="KW-1133">Transmembrane helix</keyword>
<dbReference type="Pfam" id="PF00512">
    <property type="entry name" value="HisKA"/>
    <property type="match status" value="1"/>
</dbReference>
<dbReference type="InterPro" id="IPR036097">
    <property type="entry name" value="HisK_dim/P_sf"/>
</dbReference>
<dbReference type="eggNOG" id="COG2205">
    <property type="taxonomic scope" value="Bacteria"/>
</dbReference>
<evidence type="ECO:0000256" key="9">
    <source>
        <dbReference type="ARBA" id="ARBA00022777"/>
    </source>
</evidence>
<proteinExistence type="predicted"/>
<evidence type="ECO:0000256" key="12">
    <source>
        <dbReference type="ARBA" id="ARBA00023012"/>
    </source>
</evidence>
<evidence type="ECO:0000256" key="14">
    <source>
        <dbReference type="SAM" id="Phobius"/>
    </source>
</evidence>
<keyword evidence="13 14" id="KW-0472">Membrane</keyword>
<keyword evidence="9 16" id="KW-0418">Kinase</keyword>
<name>V6J005_9BACL</name>
<dbReference type="STRING" id="1395513.P343_03225"/>
<dbReference type="AlphaFoldDB" id="V6J005"/>
<feature type="transmembrane region" description="Helical" evidence="14">
    <location>
        <begin position="436"/>
        <end position="456"/>
    </location>
</feature>
<dbReference type="InterPro" id="IPR050398">
    <property type="entry name" value="HssS/ArlS-like"/>
</dbReference>
<dbReference type="FunFam" id="1.10.287.130:FF:000008">
    <property type="entry name" value="Two-component sensor histidine kinase"/>
    <property type="match status" value="1"/>
</dbReference>
<keyword evidence="6" id="KW-0808">Transferase</keyword>
<dbReference type="PATRIC" id="fig|1395513.3.peg.654"/>
<accession>V6J005</accession>
<dbReference type="InterPro" id="IPR036890">
    <property type="entry name" value="HATPase_C_sf"/>
</dbReference>
<organism evidence="16 17">
    <name type="scientific">Sporolactobacillus laevolacticus DSM 442</name>
    <dbReference type="NCBI Taxonomy" id="1395513"/>
    <lineage>
        <taxon>Bacteria</taxon>
        <taxon>Bacillati</taxon>
        <taxon>Bacillota</taxon>
        <taxon>Bacilli</taxon>
        <taxon>Bacillales</taxon>
        <taxon>Sporolactobacillaceae</taxon>
        <taxon>Sporolactobacillus</taxon>
    </lineage>
</organism>
<dbReference type="PROSITE" id="PS50109">
    <property type="entry name" value="HIS_KIN"/>
    <property type="match status" value="1"/>
</dbReference>
<protein>
    <recommendedName>
        <fullName evidence="3">histidine kinase</fullName>
        <ecNumber evidence="3">2.7.13.3</ecNumber>
    </recommendedName>
</protein>
<dbReference type="GO" id="GO:0005886">
    <property type="term" value="C:plasma membrane"/>
    <property type="evidence" value="ECO:0007669"/>
    <property type="project" value="UniProtKB-SubCell"/>
</dbReference>
<evidence type="ECO:0000256" key="10">
    <source>
        <dbReference type="ARBA" id="ARBA00022840"/>
    </source>
</evidence>
<evidence type="ECO:0000313" key="17">
    <source>
        <dbReference type="Proteomes" id="UP000018296"/>
    </source>
</evidence>
<comment type="catalytic activity">
    <reaction evidence="1">
        <text>ATP + protein L-histidine = ADP + protein N-phospho-L-histidine.</text>
        <dbReference type="EC" id="2.7.13.3"/>
    </reaction>
</comment>
<feature type="transmembrane region" description="Helical" evidence="14">
    <location>
        <begin position="353"/>
        <end position="376"/>
    </location>
</feature>
<evidence type="ECO:0000256" key="8">
    <source>
        <dbReference type="ARBA" id="ARBA00022741"/>
    </source>
</evidence>
<feature type="transmembrane region" description="Helical" evidence="14">
    <location>
        <begin position="267"/>
        <end position="288"/>
    </location>
</feature>
<feature type="domain" description="Histidine kinase" evidence="15">
    <location>
        <begin position="523"/>
        <end position="736"/>
    </location>
</feature>
<keyword evidence="7 14" id="KW-0812">Transmembrane</keyword>
<keyword evidence="10" id="KW-0067">ATP-binding</keyword>
<dbReference type="SUPFAM" id="SSF47384">
    <property type="entry name" value="Homodimeric domain of signal transducing histidine kinase"/>
    <property type="match status" value="1"/>
</dbReference>
<dbReference type="Pfam" id="PF02518">
    <property type="entry name" value="HATPase_c"/>
    <property type="match status" value="1"/>
</dbReference>
<dbReference type="SMART" id="SM00387">
    <property type="entry name" value="HATPase_c"/>
    <property type="match status" value="1"/>
</dbReference>
<evidence type="ECO:0000256" key="11">
    <source>
        <dbReference type="ARBA" id="ARBA00022989"/>
    </source>
</evidence>
<dbReference type="EC" id="2.7.13.3" evidence="3"/>
<dbReference type="OrthoDB" id="9792991at2"/>
<dbReference type="InterPro" id="IPR003661">
    <property type="entry name" value="HisK_dim/P_dom"/>
</dbReference>
<keyword evidence="4" id="KW-1003">Cell membrane</keyword>
<dbReference type="InterPro" id="IPR004358">
    <property type="entry name" value="Sig_transdc_His_kin-like_C"/>
</dbReference>
<dbReference type="Gene3D" id="3.30.565.10">
    <property type="entry name" value="Histidine kinase-like ATPase, C-terminal domain"/>
    <property type="match status" value="1"/>
</dbReference>
<sequence length="736" mass="83351">MATKLKNNSAAKFISWMMIIGLSLLLLVLSAFQSYLFGSFEKSEGFKNAYYQFQYSLIVAKLNHPSLNEVKQLPVTSSDINEFRYRYGDLPKQLANVRSQYENAIAKAEDVKDKKVAAYYKKERDQKIKAVELNFKSDSHVIKQVRSERVAYMKKYYSGTITYEQESFNQLASVFYYHFVNKKTGDVVTNVPSAEQKSKNKQIPKRFEKTLHSLSTGRSINSNNKIVDRVLYLSASDYSGRIYIEKNTSLDKLGPEADYQGFVTTKIISFIVLALAVAFIAGGVYLGWKKSIFYLAGFEKIKKVYACVPIESRLFIFTVELLIFVDVLTRVQINGYVSGYYHPALGMFDSRRGLAIFVLGILCAVITLLYQVQWLIDLFRDPVKRTECWKQSIFMQTGVILSNLFVAPFLGLKMLVVFALIFFLGMSAPLFTVNGSFALAFVFLMFTALPLLWITLRRVTSLNQIILHAESAAAGQDLPALPEHGRGALSRLSQSLNTLKHGVKTSRNAQLKSERLKTELITNVSHDLRTPLTSIIMYNDLLKKSDVTEAERQDYLSIIDRKAKRLKRLIDDLFEVSKMASGAIELNKTKVNLNELLKQSLAEYDETIQQAQLDFRVKSPDTAINVFGDGQKLWRVFDNLIGNILKYSMEGTRVYIAMDVENGEAIVTFKNITKYELGANVDELFERFKRGDASRHTEGSGLGLAIAKSIIDLHDGMFLIDLDGDLFKVTIKLPVL</sequence>
<evidence type="ECO:0000256" key="1">
    <source>
        <dbReference type="ARBA" id="ARBA00000085"/>
    </source>
</evidence>
<evidence type="ECO:0000256" key="4">
    <source>
        <dbReference type="ARBA" id="ARBA00022475"/>
    </source>
</evidence>
<dbReference type="SUPFAM" id="SSF55874">
    <property type="entry name" value="ATPase domain of HSP90 chaperone/DNA topoisomerase II/histidine kinase"/>
    <property type="match status" value="1"/>
</dbReference>
<dbReference type="GO" id="GO:0005524">
    <property type="term" value="F:ATP binding"/>
    <property type="evidence" value="ECO:0007669"/>
    <property type="project" value="UniProtKB-KW"/>
</dbReference>
<dbReference type="PANTHER" id="PTHR45528:SF1">
    <property type="entry name" value="SENSOR HISTIDINE KINASE CPXA"/>
    <property type="match status" value="1"/>
</dbReference>
<evidence type="ECO:0000256" key="7">
    <source>
        <dbReference type="ARBA" id="ARBA00022692"/>
    </source>
</evidence>
<dbReference type="InterPro" id="IPR005467">
    <property type="entry name" value="His_kinase_dom"/>
</dbReference>
<keyword evidence="5" id="KW-0597">Phosphoprotein</keyword>